<protein>
    <submittedName>
        <fullName evidence="1">Uncharacterized protein</fullName>
    </submittedName>
</protein>
<organism evidence="1">
    <name type="scientific">mine drainage metagenome</name>
    <dbReference type="NCBI Taxonomy" id="410659"/>
    <lineage>
        <taxon>unclassified sequences</taxon>
        <taxon>metagenomes</taxon>
        <taxon>ecological metagenomes</taxon>
    </lineage>
</organism>
<evidence type="ECO:0000313" key="1">
    <source>
        <dbReference type="EMBL" id="OIQ77330.1"/>
    </source>
</evidence>
<comment type="caution">
    <text evidence="1">The sequence shown here is derived from an EMBL/GenBank/DDBJ whole genome shotgun (WGS) entry which is preliminary data.</text>
</comment>
<accession>A0A1J5Q206</accession>
<gene>
    <name evidence="1" type="ORF">GALL_409800</name>
</gene>
<sequence length="64" mass="7409">MDDLSREDTVLRLRIAMQPQDVVTDRWVNGIRVKDHDQKYLSGRVRSRPATVPVWSRFGIDGLS</sequence>
<proteinExistence type="predicted"/>
<dbReference type="EMBL" id="MLJW01001642">
    <property type="protein sequence ID" value="OIQ77330.1"/>
    <property type="molecule type" value="Genomic_DNA"/>
</dbReference>
<name>A0A1J5Q206_9ZZZZ</name>
<dbReference type="AlphaFoldDB" id="A0A1J5Q206"/>
<reference evidence="1" key="1">
    <citation type="submission" date="2016-10" db="EMBL/GenBank/DDBJ databases">
        <title>Sequence of Gallionella enrichment culture.</title>
        <authorList>
            <person name="Poehlein A."/>
            <person name="Muehling M."/>
            <person name="Daniel R."/>
        </authorList>
    </citation>
    <scope>NUCLEOTIDE SEQUENCE</scope>
</reference>